<dbReference type="InterPro" id="IPR036497">
    <property type="entry name" value="GLTP_sf"/>
</dbReference>
<gene>
    <name evidence="3" type="ORF">B0T11DRAFT_347230</name>
</gene>
<evidence type="ECO:0000313" key="4">
    <source>
        <dbReference type="Proteomes" id="UP000813385"/>
    </source>
</evidence>
<name>A0A8K0X9F0_9PEZI</name>
<evidence type="ECO:0000259" key="2">
    <source>
        <dbReference type="Pfam" id="PF08718"/>
    </source>
</evidence>
<keyword evidence="4" id="KW-1185">Reference proteome</keyword>
<dbReference type="GO" id="GO:0005829">
    <property type="term" value="C:cytosol"/>
    <property type="evidence" value="ECO:0007669"/>
    <property type="project" value="TreeGrafter"/>
</dbReference>
<reference evidence="3" key="1">
    <citation type="journal article" date="2021" name="Nat. Commun.">
        <title>Genetic determinants of endophytism in the Arabidopsis root mycobiome.</title>
        <authorList>
            <person name="Mesny F."/>
            <person name="Miyauchi S."/>
            <person name="Thiergart T."/>
            <person name="Pickel B."/>
            <person name="Atanasova L."/>
            <person name="Karlsson M."/>
            <person name="Huettel B."/>
            <person name="Barry K.W."/>
            <person name="Haridas S."/>
            <person name="Chen C."/>
            <person name="Bauer D."/>
            <person name="Andreopoulos W."/>
            <person name="Pangilinan J."/>
            <person name="LaButti K."/>
            <person name="Riley R."/>
            <person name="Lipzen A."/>
            <person name="Clum A."/>
            <person name="Drula E."/>
            <person name="Henrissat B."/>
            <person name="Kohler A."/>
            <person name="Grigoriev I.V."/>
            <person name="Martin F.M."/>
            <person name="Hacquard S."/>
        </authorList>
    </citation>
    <scope>NUCLEOTIDE SEQUENCE</scope>
    <source>
        <strain evidence="3">MPI-CAGE-AT-0016</strain>
    </source>
</reference>
<dbReference type="PANTHER" id="PTHR10219">
    <property type="entry name" value="GLYCOLIPID TRANSFER PROTEIN-RELATED"/>
    <property type="match status" value="1"/>
</dbReference>
<feature type="domain" description="Glycolipid transfer protein" evidence="2">
    <location>
        <begin position="37"/>
        <end position="175"/>
    </location>
</feature>
<dbReference type="Proteomes" id="UP000813385">
    <property type="component" value="Unassembled WGS sequence"/>
</dbReference>
<accession>A0A8K0X9F0</accession>
<organism evidence="3 4">
    <name type="scientific">Plectosphaerella cucumerina</name>
    <dbReference type="NCBI Taxonomy" id="40658"/>
    <lineage>
        <taxon>Eukaryota</taxon>
        <taxon>Fungi</taxon>
        <taxon>Dikarya</taxon>
        <taxon>Ascomycota</taxon>
        <taxon>Pezizomycotina</taxon>
        <taxon>Sordariomycetes</taxon>
        <taxon>Hypocreomycetidae</taxon>
        <taxon>Glomerellales</taxon>
        <taxon>Plectosphaerellaceae</taxon>
        <taxon>Plectosphaerella</taxon>
    </lineage>
</organism>
<dbReference type="EMBL" id="JAGPXD010000001">
    <property type="protein sequence ID" value="KAH7376936.1"/>
    <property type="molecule type" value="Genomic_DNA"/>
</dbReference>
<dbReference type="PANTHER" id="PTHR10219:SF25">
    <property type="entry name" value="PLECKSTRIN HOMOLOGY DOMAIN-CONTAINING FAMILY A MEMBER 8"/>
    <property type="match status" value="1"/>
</dbReference>
<dbReference type="Gene3D" id="1.10.3520.10">
    <property type="entry name" value="Glycolipid transfer protein"/>
    <property type="match status" value="1"/>
</dbReference>
<sequence length="210" mass="23050">MPANLNTPEQYPPGGTIIDTFKKSFTDVPVDPASKAINTSDFLEATESLVTIFDALGSVAFSPVKSDMLGNVKKIRERFLAAPTESETVQDLVRNEIKSKKHVAAEGLLWLTRGLDFTAQALDKNISNPSQELADSFREAYSGTLKPHHGFLIKPIFSAAMGATPYRKDFYAKLGSDEAKVQGELAVYLKSLKEIVVILQQFLASPDAKW</sequence>
<dbReference type="InterPro" id="IPR014830">
    <property type="entry name" value="Glycolipid_transfer_prot_dom"/>
</dbReference>
<dbReference type="GO" id="GO:1902388">
    <property type="term" value="F:ceramide 1-phosphate transfer activity"/>
    <property type="evidence" value="ECO:0007669"/>
    <property type="project" value="TreeGrafter"/>
</dbReference>
<keyword evidence="1" id="KW-0813">Transport</keyword>
<dbReference type="AlphaFoldDB" id="A0A8K0X9F0"/>
<dbReference type="OrthoDB" id="205255at2759"/>
<protein>
    <submittedName>
        <fullName evidence="3">Het-c</fullName>
    </submittedName>
</protein>
<dbReference type="FunFam" id="1.10.3520.10:FF:000001">
    <property type="entry name" value="Pleckstrin domain-containing family A member 8"/>
    <property type="match status" value="1"/>
</dbReference>
<dbReference type="Pfam" id="PF08718">
    <property type="entry name" value="GLTP"/>
    <property type="match status" value="1"/>
</dbReference>
<evidence type="ECO:0000256" key="1">
    <source>
        <dbReference type="ARBA" id="ARBA00022448"/>
    </source>
</evidence>
<dbReference type="SUPFAM" id="SSF110004">
    <property type="entry name" value="Glycolipid transfer protein, GLTP"/>
    <property type="match status" value="1"/>
</dbReference>
<proteinExistence type="predicted"/>
<dbReference type="GO" id="GO:1902387">
    <property type="term" value="F:ceramide 1-phosphate binding"/>
    <property type="evidence" value="ECO:0007669"/>
    <property type="project" value="TreeGrafter"/>
</dbReference>
<evidence type="ECO:0000313" key="3">
    <source>
        <dbReference type="EMBL" id="KAH7376936.1"/>
    </source>
</evidence>
<comment type="caution">
    <text evidence="3">The sequence shown here is derived from an EMBL/GenBank/DDBJ whole genome shotgun (WGS) entry which is preliminary data.</text>
</comment>
<dbReference type="GO" id="GO:0016020">
    <property type="term" value="C:membrane"/>
    <property type="evidence" value="ECO:0007669"/>
    <property type="project" value="TreeGrafter"/>
</dbReference>